<evidence type="ECO:0000256" key="10">
    <source>
        <dbReference type="PIRSR" id="PIRSR019663-1"/>
    </source>
</evidence>
<dbReference type="GO" id="GO:0051603">
    <property type="term" value="P:proteolysis involved in protein catabolic process"/>
    <property type="evidence" value="ECO:0007669"/>
    <property type="project" value="InterPro"/>
</dbReference>
<dbReference type="EMBL" id="CAJNOR010000980">
    <property type="protein sequence ID" value="CAF1049664.1"/>
    <property type="molecule type" value="Genomic_DNA"/>
</dbReference>
<evidence type="ECO:0000256" key="12">
    <source>
        <dbReference type="SAM" id="MobiDB-lite"/>
    </source>
</evidence>
<dbReference type="InterPro" id="IPR011989">
    <property type="entry name" value="ARM-like"/>
</dbReference>
<feature type="active site" description="Nucleophile" evidence="10">
    <location>
        <position position="184"/>
    </location>
</feature>
<organism evidence="15 16">
    <name type="scientific">Adineta ricciae</name>
    <name type="common">Rotifer</name>
    <dbReference type="NCBI Taxonomy" id="249248"/>
    <lineage>
        <taxon>Eukaryota</taxon>
        <taxon>Metazoa</taxon>
        <taxon>Spiralia</taxon>
        <taxon>Gnathifera</taxon>
        <taxon>Rotifera</taxon>
        <taxon>Eurotatoria</taxon>
        <taxon>Bdelloidea</taxon>
        <taxon>Adinetida</taxon>
        <taxon>Adinetidae</taxon>
        <taxon>Adineta</taxon>
    </lineage>
</organism>
<keyword evidence="4" id="KW-0645">Protease</keyword>
<dbReference type="InterPro" id="IPR046427">
    <property type="entry name" value="Legumain_prodom_sf"/>
</dbReference>
<keyword evidence="7" id="KW-0788">Thiol protease</keyword>
<feature type="signal peptide" evidence="13">
    <location>
        <begin position="1"/>
        <end position="22"/>
    </location>
</feature>
<keyword evidence="5 13" id="KW-0732">Signal</keyword>
<name>A0A814KCJ2_ADIRI</name>
<dbReference type="EC" id="3.4.22.34" evidence="3"/>
<dbReference type="InterPro" id="IPR013783">
    <property type="entry name" value="Ig-like_fold"/>
</dbReference>
<keyword evidence="6" id="KW-0378">Hydrolase</keyword>
<evidence type="ECO:0000256" key="13">
    <source>
        <dbReference type="SAM" id="SignalP"/>
    </source>
</evidence>
<evidence type="ECO:0000313" key="16">
    <source>
        <dbReference type="Proteomes" id="UP000663828"/>
    </source>
</evidence>
<keyword evidence="16" id="KW-1185">Reference proteome</keyword>
<dbReference type="PROSITE" id="PS50853">
    <property type="entry name" value="FN3"/>
    <property type="match status" value="2"/>
</dbReference>
<comment type="similarity">
    <text evidence="2">Belongs to the peptidase C13 family.</text>
</comment>
<dbReference type="PANTHER" id="PTHR12000:SF42">
    <property type="entry name" value="LEGUMAIN"/>
    <property type="match status" value="1"/>
</dbReference>
<feature type="region of interest" description="Disordered" evidence="12">
    <location>
        <begin position="1077"/>
        <end position="1161"/>
    </location>
</feature>
<dbReference type="Proteomes" id="UP000663828">
    <property type="component" value="Unassembled WGS sequence"/>
</dbReference>
<dbReference type="PRINTS" id="PR00776">
    <property type="entry name" value="HEMOGLOBNASE"/>
</dbReference>
<evidence type="ECO:0000256" key="3">
    <source>
        <dbReference type="ARBA" id="ARBA00012628"/>
    </source>
</evidence>
<dbReference type="Pfam" id="PF01650">
    <property type="entry name" value="Peptidase_C13"/>
    <property type="match status" value="1"/>
</dbReference>
<evidence type="ECO:0000256" key="7">
    <source>
        <dbReference type="ARBA" id="ARBA00022807"/>
    </source>
</evidence>
<dbReference type="InterPro" id="IPR048501">
    <property type="entry name" value="Legum_prodom"/>
</dbReference>
<protein>
    <recommendedName>
        <fullName evidence="9">Hemoglobinase</fullName>
        <ecNumber evidence="3">3.4.22.34</ecNumber>
    </recommendedName>
</protein>
<evidence type="ECO:0000259" key="14">
    <source>
        <dbReference type="PROSITE" id="PS50853"/>
    </source>
</evidence>
<evidence type="ECO:0000256" key="1">
    <source>
        <dbReference type="ARBA" id="ARBA00000810"/>
    </source>
</evidence>
<dbReference type="PANTHER" id="PTHR12000">
    <property type="entry name" value="HEMOGLOBINASE FAMILY MEMBER"/>
    <property type="match status" value="1"/>
</dbReference>
<proteinExistence type="inferred from homology"/>
<dbReference type="FunFam" id="3.40.50.1460:FF:000006">
    <property type="entry name" value="Legumain"/>
    <property type="match status" value="1"/>
</dbReference>
<feature type="domain" description="Fibronectin type-III" evidence="14">
    <location>
        <begin position="1002"/>
        <end position="1093"/>
    </location>
</feature>
<comment type="function">
    <text evidence="8">This protease is used by the parasite for degradation of the host globin.</text>
</comment>
<dbReference type="CDD" id="cd00063">
    <property type="entry name" value="FN3"/>
    <property type="match status" value="3"/>
</dbReference>
<dbReference type="InterPro" id="IPR001096">
    <property type="entry name" value="Peptidase_C13"/>
</dbReference>
<dbReference type="PIRSF" id="PIRSF019663">
    <property type="entry name" value="Legumain"/>
    <property type="match status" value="1"/>
</dbReference>
<dbReference type="Gene3D" id="2.60.40.10">
    <property type="entry name" value="Immunoglobulins"/>
    <property type="match status" value="3"/>
</dbReference>
<dbReference type="PIRSF" id="PIRSF500139">
    <property type="entry name" value="AE"/>
    <property type="match status" value="1"/>
</dbReference>
<evidence type="ECO:0000256" key="11">
    <source>
        <dbReference type="SAM" id="Coils"/>
    </source>
</evidence>
<comment type="catalytic activity">
    <reaction evidence="1">
        <text>Hydrolysis of proteins and small molecule substrates at -Asn-|-Xaa- bonds.</text>
        <dbReference type="EC" id="3.4.22.34"/>
    </reaction>
</comment>
<dbReference type="InterPro" id="IPR036116">
    <property type="entry name" value="FN3_sf"/>
</dbReference>
<feature type="chain" id="PRO_5032301762" description="Hemoglobinase" evidence="13">
    <location>
        <begin position="23"/>
        <end position="1230"/>
    </location>
</feature>
<evidence type="ECO:0000256" key="4">
    <source>
        <dbReference type="ARBA" id="ARBA00022670"/>
    </source>
</evidence>
<dbReference type="AlphaFoldDB" id="A0A814KCJ2"/>
<evidence type="ECO:0000256" key="9">
    <source>
        <dbReference type="ARBA" id="ARBA00069042"/>
    </source>
</evidence>
<comment type="caution">
    <text evidence="15">The sequence shown here is derived from an EMBL/GenBank/DDBJ whole genome shotgun (WGS) entry which is preliminary data.</text>
</comment>
<dbReference type="GO" id="GO:0005773">
    <property type="term" value="C:vacuole"/>
    <property type="evidence" value="ECO:0007669"/>
    <property type="project" value="GOC"/>
</dbReference>
<evidence type="ECO:0000256" key="8">
    <source>
        <dbReference type="ARBA" id="ARBA00055993"/>
    </source>
</evidence>
<dbReference type="GO" id="GO:0004197">
    <property type="term" value="F:cysteine-type endopeptidase activity"/>
    <property type="evidence" value="ECO:0007669"/>
    <property type="project" value="UniProtKB-EC"/>
</dbReference>
<dbReference type="Gene3D" id="1.10.132.130">
    <property type="match status" value="1"/>
</dbReference>
<dbReference type="Gene3D" id="3.40.50.1460">
    <property type="match status" value="1"/>
</dbReference>
<feature type="compositionally biased region" description="Polar residues" evidence="12">
    <location>
        <begin position="1135"/>
        <end position="1159"/>
    </location>
</feature>
<feature type="domain" description="Fibronectin type-III" evidence="14">
    <location>
        <begin position="823"/>
        <end position="909"/>
    </location>
</feature>
<dbReference type="Gene3D" id="1.25.10.10">
    <property type="entry name" value="Leucine-rich Repeat Variant"/>
    <property type="match status" value="1"/>
</dbReference>
<dbReference type="SUPFAM" id="SSF48371">
    <property type="entry name" value="ARM repeat"/>
    <property type="match status" value="1"/>
</dbReference>
<accession>A0A814KCJ2</accession>
<evidence type="ECO:0000256" key="6">
    <source>
        <dbReference type="ARBA" id="ARBA00022801"/>
    </source>
</evidence>
<dbReference type="GO" id="GO:0006624">
    <property type="term" value="P:vacuolar protein processing"/>
    <property type="evidence" value="ECO:0007669"/>
    <property type="project" value="TreeGrafter"/>
</dbReference>
<feature type="active site" evidence="10">
    <location>
        <position position="143"/>
    </location>
</feature>
<evidence type="ECO:0000256" key="2">
    <source>
        <dbReference type="ARBA" id="ARBA00009941"/>
    </source>
</evidence>
<dbReference type="CDD" id="cd21115">
    <property type="entry name" value="legumain_C"/>
    <property type="match status" value="1"/>
</dbReference>
<dbReference type="Pfam" id="PF00041">
    <property type="entry name" value="fn3"/>
    <property type="match status" value="2"/>
</dbReference>
<gene>
    <name evidence="15" type="ORF">XAT740_LOCUS15704</name>
</gene>
<dbReference type="SUPFAM" id="SSF49265">
    <property type="entry name" value="Fibronectin type III"/>
    <property type="match status" value="2"/>
</dbReference>
<reference evidence="15" key="1">
    <citation type="submission" date="2021-02" db="EMBL/GenBank/DDBJ databases">
        <authorList>
            <person name="Nowell W R."/>
        </authorList>
    </citation>
    <scope>NUCLEOTIDE SEQUENCE</scope>
</reference>
<evidence type="ECO:0000256" key="5">
    <source>
        <dbReference type="ARBA" id="ARBA00022729"/>
    </source>
</evidence>
<feature type="coiled-coil region" evidence="11">
    <location>
        <begin position="325"/>
        <end position="352"/>
    </location>
</feature>
<dbReference type="InterPro" id="IPR043577">
    <property type="entry name" value="AE"/>
</dbReference>
<sequence length="1230" mass="140121">MDQQVVVLIASLILYGISCASAANWAVLVAGSNGWYNYRHQADVCHAYQILHKNGIPDSNIIVMMYDDLAKNVENPTKGVIINHPDGDDVYHGVPHDYTHLEVTPKNFMHVLLGEKDALKGVGSGKVLESGPDDNVFIYFTDHGAVGLVAFPHGVLHAKQLNETITKMYTQKKYKQMVVYIEACESGSMLENLLPNNINVYATTASNAQESSYACYYDDKRKTYLGDVYSVVWMEDSDAEKIDQESLYQQYIVTQAKTNTSHVMQYGDLNLGKAHNVSEFQGAAKQSYRAHHNLLKKHYNNRLRRDAVPTQDVRIAIVTRRLAAAEDNSIEKQKLERELAQLYSDRSTITSRIREIASLALSMNRGGYLELITEKRMKLTRYDCYQSVVERIGEKCFDLQNEFVLNQLYIMANLCEIGLFDSTIHRAVDQTCFILDIFVLFCTFAMENEEIKRFHFDRKNYFRRFQQIHHEHNSSAFNHINRSIRHALEYFIDDLKHDQTKTIEYFLSQGSVDEILLSIVRLVFSDENCICVNSAYVIGSIVETEHGLGRFLSMFYDQHLLETVDIIDKLCQLMMNEDFDCVMNATGILGTICNCEQGRDLVLNHACVRQLISNLSLLFNSTNSWVTGNAALVLARLTVDEAGCRLILAHEKCHEILNQLLTNFDINDSNLSINLVFSIARLLEREEGQKCFINNCGQARFFETLPIMLDINSDKGIHKNACYALSCLCTSDYGYELCTQSRTNFQQILLAVEKILGSSDHETVWFALICLTSIGKHEGATEYLCRSKNLWKLIKRVRNKWKEVQEIQNESKLLWFLIYQSLKPNRPKISNCFSTSVEVSWDPYLYADDENQVQYSVILNDILVRITPETNCCLNLLKPNTRYNIRIRYITTEGESELSDPVIFQTDDEILPCVINLHAVRTSMTAVRIAWDSPDLTTCYSFKGYQIYLNDAEYEFINDCGTTIGSLVANTMYRISVCIATANRQGPCATINVKTDSAGDCIPAPPIFSQIGRRELHIKWHPPEVISGRLTRYELLCNGHCVYSGISQEYHAIMLKPNTEYTIVVVVITSEGRFRSRPAKTRTLKDEFSTSPRHSLYEPPSTHQNQTKFKRTETFHVRRTSSTTEPRIKKENKIPETTSNQHSSVTTTSLAKGTSSRRTLPSIISTLQSSRTSRSLHRAKTDVIAQRISIPLIVPTVSFDLPLHVPQLKRHSNSTKLIEYVPSDLPSRFV</sequence>
<keyword evidence="11" id="KW-0175">Coiled coil</keyword>
<dbReference type="InterPro" id="IPR016024">
    <property type="entry name" value="ARM-type_fold"/>
</dbReference>
<dbReference type="SMART" id="SM00060">
    <property type="entry name" value="FN3"/>
    <property type="match status" value="3"/>
</dbReference>
<dbReference type="InterPro" id="IPR003961">
    <property type="entry name" value="FN3_dom"/>
</dbReference>
<dbReference type="Pfam" id="PF20985">
    <property type="entry name" value="Legum_prodom"/>
    <property type="match status" value="1"/>
</dbReference>
<evidence type="ECO:0000313" key="15">
    <source>
        <dbReference type="EMBL" id="CAF1049664.1"/>
    </source>
</evidence>